<evidence type="ECO:0000313" key="2">
    <source>
        <dbReference type="Proteomes" id="UP000784294"/>
    </source>
</evidence>
<gene>
    <name evidence="1" type="ORF">PXEA_LOCUS15469</name>
</gene>
<comment type="caution">
    <text evidence="1">The sequence shown here is derived from an EMBL/GenBank/DDBJ whole genome shotgun (WGS) entry which is preliminary data.</text>
</comment>
<dbReference type="Proteomes" id="UP000784294">
    <property type="component" value="Unassembled WGS sequence"/>
</dbReference>
<sequence length="91" mass="9966">MSVGSRIQEDAPLCDSPCLCPAMTRLLVVEPSSSVASFDETTLLASQQIGIGRAFRPEPMMVFRLEPGSAQADTNRLITEENTQMQLFSVF</sequence>
<accession>A0A3S5BF56</accession>
<dbReference type="EMBL" id="CAAALY010054347">
    <property type="protein sequence ID" value="VEL22029.1"/>
    <property type="molecule type" value="Genomic_DNA"/>
</dbReference>
<dbReference type="AlphaFoldDB" id="A0A3S5BF56"/>
<organism evidence="1 2">
    <name type="scientific">Protopolystoma xenopodis</name>
    <dbReference type="NCBI Taxonomy" id="117903"/>
    <lineage>
        <taxon>Eukaryota</taxon>
        <taxon>Metazoa</taxon>
        <taxon>Spiralia</taxon>
        <taxon>Lophotrochozoa</taxon>
        <taxon>Platyhelminthes</taxon>
        <taxon>Monogenea</taxon>
        <taxon>Polyopisthocotylea</taxon>
        <taxon>Polystomatidea</taxon>
        <taxon>Polystomatidae</taxon>
        <taxon>Protopolystoma</taxon>
    </lineage>
</organism>
<evidence type="ECO:0000313" key="1">
    <source>
        <dbReference type="EMBL" id="VEL22029.1"/>
    </source>
</evidence>
<reference evidence="1" key="1">
    <citation type="submission" date="2018-11" db="EMBL/GenBank/DDBJ databases">
        <authorList>
            <consortium name="Pathogen Informatics"/>
        </authorList>
    </citation>
    <scope>NUCLEOTIDE SEQUENCE</scope>
</reference>
<keyword evidence="2" id="KW-1185">Reference proteome</keyword>
<protein>
    <submittedName>
        <fullName evidence="1">Uncharacterized protein</fullName>
    </submittedName>
</protein>
<feature type="non-terminal residue" evidence="1">
    <location>
        <position position="1"/>
    </location>
</feature>
<proteinExistence type="predicted"/>
<name>A0A3S5BF56_9PLAT</name>